<dbReference type="InParanoid" id="A0A1D6MTI8"/>
<accession>A0A1D6MTI8</accession>
<sequence length="153" mass="16899">MALGPLVIDSKGVLQPHVNNSQAQGRSRAAAVVGEERGELGMPAGRRWKKGGAMGRELPAPALNQRRGGEEKWRVGEKGREVGCHLWRRSSRARLPRFSNAAIHRTCGECYSSDIGRPFLAFSPWIRTWVTVAKIFLTQYSTSLIKGSQPFAN</sequence>
<name>A0A1D6MTI8_MAIZE</name>
<gene>
    <name evidence="1" type="ORF">ZEAMMB73_Zm00001d040930</name>
</gene>
<reference evidence="1" key="1">
    <citation type="submission" date="2015-12" db="EMBL/GenBank/DDBJ databases">
        <title>Update maize B73 reference genome by single molecule sequencing technologies.</title>
        <authorList>
            <consortium name="Maize Genome Sequencing Project"/>
            <person name="Ware D."/>
        </authorList>
    </citation>
    <scope>NUCLEOTIDE SEQUENCE [LARGE SCALE GENOMIC DNA]</scope>
    <source>
        <tissue evidence="1">Seedling</tissue>
    </source>
</reference>
<dbReference type="EMBL" id="CM007649">
    <property type="protein sequence ID" value="ONM32203.1"/>
    <property type="molecule type" value="Genomic_DNA"/>
</dbReference>
<protein>
    <submittedName>
        <fullName evidence="1">Uncharacterized protein</fullName>
    </submittedName>
</protein>
<dbReference type="AlphaFoldDB" id="A0A1D6MTI8"/>
<proteinExistence type="predicted"/>
<evidence type="ECO:0000313" key="1">
    <source>
        <dbReference type="EMBL" id="ONM32203.1"/>
    </source>
</evidence>
<organism evidence="1">
    <name type="scientific">Zea mays</name>
    <name type="common">Maize</name>
    <dbReference type="NCBI Taxonomy" id="4577"/>
    <lineage>
        <taxon>Eukaryota</taxon>
        <taxon>Viridiplantae</taxon>
        <taxon>Streptophyta</taxon>
        <taxon>Embryophyta</taxon>
        <taxon>Tracheophyta</taxon>
        <taxon>Spermatophyta</taxon>
        <taxon>Magnoliopsida</taxon>
        <taxon>Liliopsida</taxon>
        <taxon>Poales</taxon>
        <taxon>Poaceae</taxon>
        <taxon>PACMAD clade</taxon>
        <taxon>Panicoideae</taxon>
        <taxon>Andropogonodae</taxon>
        <taxon>Andropogoneae</taxon>
        <taxon>Tripsacinae</taxon>
        <taxon>Zea</taxon>
    </lineage>
</organism>